<proteinExistence type="predicted"/>
<sequence>MVPRLLFYCRRFNTLVCLAIFVFMFSGSPPALAHPHSWVDMKTHIEGKEGVITGFQMEWTFDAMSSAFMLEGEKKSPQELQKALEELVASVMENIKKEHYFTHFLDGDRTIGLSTATDAKFHRNRARLVLTFNLPLLKPEPLKKDSLKLQIFEPTHYTDMSWPAKSSVSLSDELAKQCELELVPPNPTPQQMSYALTLSEDADPDNTLGQIFTQSIRFHCSVESGKEVRP</sequence>
<accession>A0ABV2SI70</accession>
<keyword evidence="3" id="KW-1185">Reference proteome</keyword>
<dbReference type="EMBL" id="JBEWTB010000002">
    <property type="protein sequence ID" value="MET4757464.1"/>
    <property type="molecule type" value="Genomic_DNA"/>
</dbReference>
<dbReference type="PIRSF" id="PIRSF008159">
    <property type="entry name" value="UCP008159_ABC"/>
    <property type="match status" value="1"/>
</dbReference>
<reference evidence="2 3" key="1">
    <citation type="submission" date="2024-06" db="EMBL/GenBank/DDBJ databases">
        <title>Genomic Encyclopedia of Type Strains, Phase V (KMG-V): Genome sequencing to study the core and pangenomes of soil and plant-associated prokaryotes.</title>
        <authorList>
            <person name="Whitman W."/>
        </authorList>
    </citation>
    <scope>NUCLEOTIDE SEQUENCE [LARGE SCALE GENOMIC DNA]</scope>
    <source>
        <strain evidence="2 3">NE40</strain>
    </source>
</reference>
<feature type="signal peptide" evidence="1">
    <location>
        <begin position="1"/>
        <end position="33"/>
    </location>
</feature>
<gene>
    <name evidence="2" type="ORF">V5J35_002656</name>
</gene>
<comment type="caution">
    <text evidence="2">The sequence shown here is derived from an EMBL/GenBank/DDBJ whole genome shotgun (WGS) entry which is preliminary data.</text>
</comment>
<feature type="chain" id="PRO_5047537042" evidence="1">
    <location>
        <begin position="34"/>
        <end position="230"/>
    </location>
</feature>
<evidence type="ECO:0000313" key="2">
    <source>
        <dbReference type="EMBL" id="MET4757464.1"/>
    </source>
</evidence>
<dbReference type="RefSeq" id="WP_354020190.1">
    <property type="nucleotide sequence ID" value="NZ_JBEWTC010000005.1"/>
</dbReference>
<name>A0ABV2SI70_9GAMM</name>
<dbReference type="InterPro" id="IPR010412">
    <property type="entry name" value="DUF1007"/>
</dbReference>
<protein>
    <submittedName>
        <fullName evidence="2">ABC-type uncharacterized transport system substrate-binding protein</fullName>
    </submittedName>
</protein>
<evidence type="ECO:0000256" key="1">
    <source>
        <dbReference type="SAM" id="SignalP"/>
    </source>
</evidence>
<dbReference type="Proteomes" id="UP001549366">
    <property type="component" value="Unassembled WGS sequence"/>
</dbReference>
<dbReference type="Pfam" id="PF06226">
    <property type="entry name" value="DUF1007"/>
    <property type="match status" value="1"/>
</dbReference>
<dbReference type="InterPro" id="IPR016537">
    <property type="entry name" value="UCP008159_ABC"/>
</dbReference>
<keyword evidence="1" id="KW-0732">Signal</keyword>
<organism evidence="2 3">
    <name type="scientific">Endozoicomonas lisbonensis</name>
    <dbReference type="NCBI Taxonomy" id="3120522"/>
    <lineage>
        <taxon>Bacteria</taxon>
        <taxon>Pseudomonadati</taxon>
        <taxon>Pseudomonadota</taxon>
        <taxon>Gammaproteobacteria</taxon>
        <taxon>Oceanospirillales</taxon>
        <taxon>Endozoicomonadaceae</taxon>
        <taxon>Endozoicomonas</taxon>
    </lineage>
</organism>
<evidence type="ECO:0000313" key="3">
    <source>
        <dbReference type="Proteomes" id="UP001549366"/>
    </source>
</evidence>